<comment type="caution">
    <text evidence="11">The sequence shown here is derived from an EMBL/GenBank/DDBJ whole genome shotgun (WGS) entry which is preliminary data.</text>
</comment>
<comment type="subcellular location">
    <subcellularLocation>
        <location evidence="1">Endomembrane system</location>
        <topology evidence="1">Multi-pass membrane protein</topology>
    </subcellularLocation>
</comment>
<keyword evidence="12" id="KW-1185">Reference proteome</keyword>
<evidence type="ECO:0000256" key="2">
    <source>
        <dbReference type="ARBA" id="ARBA00022448"/>
    </source>
</evidence>
<dbReference type="Pfam" id="PF00664">
    <property type="entry name" value="ABC_membrane"/>
    <property type="match status" value="1"/>
</dbReference>
<feature type="domain" description="ABC transmembrane type-1" evidence="10">
    <location>
        <begin position="216"/>
        <end position="459"/>
    </location>
</feature>
<proteinExistence type="predicted"/>
<evidence type="ECO:0000256" key="1">
    <source>
        <dbReference type="ARBA" id="ARBA00004127"/>
    </source>
</evidence>
<evidence type="ECO:0000256" key="4">
    <source>
        <dbReference type="ARBA" id="ARBA00022737"/>
    </source>
</evidence>
<evidence type="ECO:0000256" key="3">
    <source>
        <dbReference type="ARBA" id="ARBA00022692"/>
    </source>
</evidence>
<keyword evidence="4" id="KW-0677">Repeat</keyword>
<keyword evidence="8 9" id="KW-0472">Membrane</keyword>
<evidence type="ECO:0000256" key="5">
    <source>
        <dbReference type="ARBA" id="ARBA00022741"/>
    </source>
</evidence>
<protein>
    <recommendedName>
        <fullName evidence="10">ABC transmembrane type-1 domain-containing protein</fullName>
    </recommendedName>
</protein>
<dbReference type="GO" id="GO:0140359">
    <property type="term" value="F:ABC-type transporter activity"/>
    <property type="evidence" value="ECO:0007669"/>
    <property type="project" value="InterPro"/>
</dbReference>
<evidence type="ECO:0000256" key="8">
    <source>
        <dbReference type="ARBA" id="ARBA00023136"/>
    </source>
</evidence>
<organism evidence="11 12">
    <name type="scientific">Cymbomonas tetramitiformis</name>
    <dbReference type="NCBI Taxonomy" id="36881"/>
    <lineage>
        <taxon>Eukaryota</taxon>
        <taxon>Viridiplantae</taxon>
        <taxon>Chlorophyta</taxon>
        <taxon>Pyramimonadophyceae</taxon>
        <taxon>Pyramimonadales</taxon>
        <taxon>Pyramimonadaceae</taxon>
        <taxon>Cymbomonas</taxon>
    </lineage>
</organism>
<dbReference type="InterPro" id="IPR050173">
    <property type="entry name" value="ABC_transporter_C-like"/>
</dbReference>
<keyword evidence="3 9" id="KW-0812">Transmembrane</keyword>
<dbReference type="PROSITE" id="PS50929">
    <property type="entry name" value="ABC_TM1F"/>
    <property type="match status" value="1"/>
</dbReference>
<dbReference type="PANTHER" id="PTHR24223:SF443">
    <property type="entry name" value="MULTIDRUG-RESISTANCE LIKE PROTEIN 1, ISOFORM I"/>
    <property type="match status" value="1"/>
</dbReference>
<feature type="transmembrane region" description="Helical" evidence="9">
    <location>
        <begin position="252"/>
        <end position="270"/>
    </location>
</feature>
<feature type="non-terminal residue" evidence="11">
    <location>
        <position position="459"/>
    </location>
</feature>
<dbReference type="Gene3D" id="3.40.50.300">
    <property type="entry name" value="P-loop containing nucleotide triphosphate hydrolases"/>
    <property type="match status" value="1"/>
</dbReference>
<dbReference type="GO" id="GO:0012505">
    <property type="term" value="C:endomembrane system"/>
    <property type="evidence" value="ECO:0007669"/>
    <property type="project" value="UniProtKB-SubCell"/>
</dbReference>
<reference evidence="11 12" key="1">
    <citation type="journal article" date="2015" name="Genome Biol. Evol.">
        <title>Comparative Genomics of a Bacterivorous Green Alga Reveals Evolutionary Causalities and Consequences of Phago-Mixotrophic Mode of Nutrition.</title>
        <authorList>
            <person name="Burns J.A."/>
            <person name="Paasch A."/>
            <person name="Narechania A."/>
            <person name="Kim E."/>
        </authorList>
    </citation>
    <scope>NUCLEOTIDE SEQUENCE [LARGE SCALE GENOMIC DNA]</scope>
    <source>
        <strain evidence="11 12">PLY_AMNH</strain>
    </source>
</reference>
<dbReference type="InterPro" id="IPR027417">
    <property type="entry name" value="P-loop_NTPase"/>
</dbReference>
<feature type="transmembrane region" description="Helical" evidence="9">
    <location>
        <begin position="210"/>
        <end position="232"/>
    </location>
</feature>
<dbReference type="InterPro" id="IPR011527">
    <property type="entry name" value="ABC1_TM_dom"/>
</dbReference>
<dbReference type="Gene3D" id="1.20.1560.10">
    <property type="entry name" value="ABC transporter type 1, transmembrane domain"/>
    <property type="match status" value="1"/>
</dbReference>
<keyword evidence="2" id="KW-0813">Transport</keyword>
<dbReference type="PANTHER" id="PTHR24223">
    <property type="entry name" value="ATP-BINDING CASSETTE SUB-FAMILY C"/>
    <property type="match status" value="1"/>
</dbReference>
<evidence type="ECO:0000256" key="9">
    <source>
        <dbReference type="SAM" id="Phobius"/>
    </source>
</evidence>
<dbReference type="SUPFAM" id="SSF52540">
    <property type="entry name" value="P-loop containing nucleoside triphosphate hydrolases"/>
    <property type="match status" value="1"/>
</dbReference>
<keyword evidence="5" id="KW-0547">Nucleotide-binding</keyword>
<name>A0AAE0F889_9CHLO</name>
<dbReference type="InterPro" id="IPR036640">
    <property type="entry name" value="ABC1_TM_sf"/>
</dbReference>
<feature type="transmembrane region" description="Helical" evidence="9">
    <location>
        <begin position="390"/>
        <end position="410"/>
    </location>
</feature>
<feature type="transmembrane region" description="Helical" evidence="9">
    <location>
        <begin position="346"/>
        <end position="370"/>
    </location>
</feature>
<dbReference type="AlphaFoldDB" id="A0AAE0F889"/>
<accession>A0AAE0F889</accession>
<evidence type="ECO:0000313" key="11">
    <source>
        <dbReference type="EMBL" id="KAK3254887.1"/>
    </source>
</evidence>
<dbReference type="EMBL" id="LGRX02023085">
    <property type="protein sequence ID" value="KAK3254887.1"/>
    <property type="molecule type" value="Genomic_DNA"/>
</dbReference>
<evidence type="ECO:0000313" key="12">
    <source>
        <dbReference type="Proteomes" id="UP001190700"/>
    </source>
</evidence>
<dbReference type="GO" id="GO:0016020">
    <property type="term" value="C:membrane"/>
    <property type="evidence" value="ECO:0007669"/>
    <property type="project" value="InterPro"/>
</dbReference>
<keyword evidence="7 9" id="KW-1133">Transmembrane helix</keyword>
<evidence type="ECO:0000256" key="6">
    <source>
        <dbReference type="ARBA" id="ARBA00022840"/>
    </source>
</evidence>
<gene>
    <name evidence="11" type="ORF">CYMTET_35914</name>
</gene>
<evidence type="ECO:0000256" key="7">
    <source>
        <dbReference type="ARBA" id="ARBA00022989"/>
    </source>
</evidence>
<dbReference type="GO" id="GO:0005524">
    <property type="term" value="F:ATP binding"/>
    <property type="evidence" value="ECO:0007669"/>
    <property type="project" value="UniProtKB-KW"/>
</dbReference>
<sequence>MLSGGQKARVALARAAYVSDAAVYCLDDCLTALDVHVSQRVFDKCLGPAGLLRSATRILVTRDERFLAGADRVLVVDREHSPGLTSDSLPSHPAALPLSSACKPLPRPEQVFIQPTSVPMDAVATTASALQGTRGNRDRASGSLIAQGSGDVLMSKGHNALSEDSEEDSEVEEAEGGIIGESITAGQMHDEKKAEGSVKMEVYWRYLRQVSLATLATVVFAALITAGCEIGIKLWLAYWARAQREAGTSDFRLVHFIVIYSAFALMNTVVDASKDLFFRVVQYMIGKGLHRGMIESLMRSTSEFFEKTPSGVVTNRVAGDTGTADTGITFLFAYFVTDTARLMTTVCFIAASSPFTLMFIFPAAIGYVLAQRLYLPASRDLNRLIAVTRSPILTIFTEALAGSAFIRASALRKHLQRESELRMGAALRPTFALYHVNETSAILNDVIGAVVVAAVIFLT</sequence>
<evidence type="ECO:0000259" key="10">
    <source>
        <dbReference type="PROSITE" id="PS50929"/>
    </source>
</evidence>
<dbReference type="SUPFAM" id="SSF90123">
    <property type="entry name" value="ABC transporter transmembrane region"/>
    <property type="match status" value="1"/>
</dbReference>
<keyword evidence="6" id="KW-0067">ATP-binding</keyword>
<dbReference type="Proteomes" id="UP001190700">
    <property type="component" value="Unassembled WGS sequence"/>
</dbReference>